<dbReference type="InParanoid" id="A0A165DLU8"/>
<organism evidence="2 3">
    <name type="scientific">Exidia glandulosa HHB12029</name>
    <dbReference type="NCBI Taxonomy" id="1314781"/>
    <lineage>
        <taxon>Eukaryota</taxon>
        <taxon>Fungi</taxon>
        <taxon>Dikarya</taxon>
        <taxon>Basidiomycota</taxon>
        <taxon>Agaricomycotina</taxon>
        <taxon>Agaricomycetes</taxon>
        <taxon>Auriculariales</taxon>
        <taxon>Exidiaceae</taxon>
        <taxon>Exidia</taxon>
    </lineage>
</organism>
<dbReference type="InterPro" id="IPR002562">
    <property type="entry name" value="3'-5'_exonuclease_dom"/>
</dbReference>
<dbReference type="GO" id="GO:0006139">
    <property type="term" value="P:nucleobase-containing compound metabolic process"/>
    <property type="evidence" value="ECO:0007669"/>
    <property type="project" value="InterPro"/>
</dbReference>
<dbReference type="GO" id="GO:0008408">
    <property type="term" value="F:3'-5' exonuclease activity"/>
    <property type="evidence" value="ECO:0007669"/>
    <property type="project" value="InterPro"/>
</dbReference>
<dbReference type="SUPFAM" id="SSF53098">
    <property type="entry name" value="Ribonuclease H-like"/>
    <property type="match status" value="1"/>
</dbReference>
<sequence>MSYELCAMAAAAARAVRNLQSSSHIFVDLEGRKLGCEEGALSVISVGTALARKVYVFDVLSLNMADVQPLLDLIANQETLKIVWDGRKDAIELRRTFGPNATFGRVLDLQVANVVSRPDDEIRKYRARHPLNLICHYDTTGVHALTALKSALGLHGVQDNFYSRNQPVFDHNAWMDRPLPRSYLDYAANDISLISRVYSLFQQRGYVSSGSQQRPELEVQSSRYINMHLTPIPKDDAYRMSSLMPLEILSVPDSNESTRRECTKCHRSLSVASFTYRVGPTGSRGATGVYDECKVCYLLSERRRLQEEESTRKGLLRA</sequence>
<reference evidence="2 3" key="1">
    <citation type="journal article" date="2016" name="Mol. Biol. Evol.">
        <title>Comparative Genomics of Early-Diverging Mushroom-Forming Fungi Provides Insights into the Origins of Lignocellulose Decay Capabilities.</title>
        <authorList>
            <person name="Nagy L.G."/>
            <person name="Riley R."/>
            <person name="Tritt A."/>
            <person name="Adam C."/>
            <person name="Daum C."/>
            <person name="Floudas D."/>
            <person name="Sun H."/>
            <person name="Yadav J.S."/>
            <person name="Pangilinan J."/>
            <person name="Larsson K.H."/>
            <person name="Matsuura K."/>
            <person name="Barry K."/>
            <person name="Labutti K."/>
            <person name="Kuo R."/>
            <person name="Ohm R.A."/>
            <person name="Bhattacharya S.S."/>
            <person name="Shirouzu T."/>
            <person name="Yoshinaga Y."/>
            <person name="Martin F.M."/>
            <person name="Grigoriev I.V."/>
            <person name="Hibbett D.S."/>
        </authorList>
    </citation>
    <scope>NUCLEOTIDE SEQUENCE [LARGE SCALE GENOMIC DNA]</scope>
    <source>
        <strain evidence="2 3">HHB12029</strain>
    </source>
</reference>
<dbReference type="GO" id="GO:0003676">
    <property type="term" value="F:nucleic acid binding"/>
    <property type="evidence" value="ECO:0007669"/>
    <property type="project" value="InterPro"/>
</dbReference>
<dbReference type="Pfam" id="PF01612">
    <property type="entry name" value="DNA_pol_A_exo1"/>
    <property type="match status" value="1"/>
</dbReference>
<dbReference type="InterPro" id="IPR012337">
    <property type="entry name" value="RNaseH-like_sf"/>
</dbReference>
<evidence type="ECO:0000313" key="2">
    <source>
        <dbReference type="EMBL" id="KZV84860.1"/>
    </source>
</evidence>
<dbReference type="InterPro" id="IPR036397">
    <property type="entry name" value="RNaseH_sf"/>
</dbReference>
<dbReference type="EMBL" id="KV426208">
    <property type="protein sequence ID" value="KZV84860.1"/>
    <property type="molecule type" value="Genomic_DNA"/>
</dbReference>
<feature type="domain" description="3'-5' exonuclease" evidence="1">
    <location>
        <begin position="10"/>
        <end position="202"/>
    </location>
</feature>
<dbReference type="OrthoDB" id="26838at2759"/>
<dbReference type="PANTHER" id="PTHR46628:SF1">
    <property type="entry name" value="PIRNA BIOGENESIS PROTEIN EXD1"/>
    <property type="match status" value="1"/>
</dbReference>
<keyword evidence="3" id="KW-1185">Reference proteome</keyword>
<evidence type="ECO:0000259" key="1">
    <source>
        <dbReference type="Pfam" id="PF01612"/>
    </source>
</evidence>
<proteinExistence type="predicted"/>
<dbReference type="PANTHER" id="PTHR46628">
    <property type="entry name" value="PIRNA BIOGENESIS PROTEIN EXD1"/>
    <property type="match status" value="1"/>
</dbReference>
<dbReference type="AlphaFoldDB" id="A0A165DLU8"/>
<evidence type="ECO:0000313" key="3">
    <source>
        <dbReference type="Proteomes" id="UP000077266"/>
    </source>
</evidence>
<dbReference type="InterPro" id="IPR052144">
    <property type="entry name" value="piRNA_biogenesis_EXD1"/>
</dbReference>
<dbReference type="Gene3D" id="3.30.420.10">
    <property type="entry name" value="Ribonuclease H-like superfamily/Ribonuclease H"/>
    <property type="match status" value="1"/>
</dbReference>
<protein>
    <recommendedName>
        <fullName evidence="1">3'-5' exonuclease domain-containing protein</fullName>
    </recommendedName>
</protein>
<accession>A0A165DLU8</accession>
<dbReference type="Proteomes" id="UP000077266">
    <property type="component" value="Unassembled WGS sequence"/>
</dbReference>
<dbReference type="STRING" id="1314781.A0A165DLU8"/>
<gene>
    <name evidence="2" type="ORF">EXIGLDRAFT_805550</name>
</gene>
<dbReference type="GO" id="GO:1990923">
    <property type="term" value="C:PET complex"/>
    <property type="evidence" value="ECO:0007669"/>
    <property type="project" value="TreeGrafter"/>
</dbReference>
<name>A0A165DLU8_EXIGL</name>